<dbReference type="InterPro" id="IPR053220">
    <property type="entry name" value="Nematode_rcpt-like_serp_H"/>
</dbReference>
<feature type="transmembrane region" description="Helical" evidence="1">
    <location>
        <begin position="75"/>
        <end position="94"/>
    </location>
</feature>
<feature type="transmembrane region" description="Helical" evidence="1">
    <location>
        <begin position="220"/>
        <end position="241"/>
    </location>
</feature>
<protein>
    <recommendedName>
        <fullName evidence="4">Serpentine Receptor, class H</fullName>
    </recommendedName>
</protein>
<dbReference type="Pfam" id="PF10318">
    <property type="entry name" value="7TM_GPCR_Srh"/>
    <property type="match status" value="1"/>
</dbReference>
<proteinExistence type="predicted"/>
<dbReference type="GeneID" id="9802273"/>
<dbReference type="FunCoup" id="E3MIW9">
    <property type="interactions" value="361"/>
</dbReference>
<feature type="transmembrane region" description="Helical" evidence="1">
    <location>
        <begin position="36"/>
        <end position="55"/>
    </location>
</feature>
<name>E3MIW9_CAERE</name>
<dbReference type="CTD" id="9802273"/>
<feature type="transmembrane region" description="Helical" evidence="1">
    <location>
        <begin position="295"/>
        <end position="318"/>
    </location>
</feature>
<feature type="transmembrane region" description="Helical" evidence="1">
    <location>
        <begin position="261"/>
        <end position="283"/>
    </location>
</feature>
<dbReference type="KEGG" id="crq:GCK72_007204"/>
<keyword evidence="3" id="KW-1185">Reference proteome</keyword>
<dbReference type="RefSeq" id="XP_003103819.2">
    <property type="nucleotide sequence ID" value="XM_003103771.2"/>
</dbReference>
<evidence type="ECO:0000313" key="3">
    <source>
        <dbReference type="Proteomes" id="UP000008281"/>
    </source>
</evidence>
<gene>
    <name evidence="2" type="ORF">CRE_09501</name>
</gene>
<dbReference type="InParanoid" id="E3MIW9"/>
<dbReference type="AlphaFoldDB" id="E3MIW9"/>
<accession>E3MIW9</accession>
<dbReference type="PANTHER" id="PTHR22941:SF34">
    <property type="entry name" value="SERPENTINE RECEPTOR, CLASS H-RELATED"/>
    <property type="match status" value="1"/>
</dbReference>
<evidence type="ECO:0000313" key="2">
    <source>
        <dbReference type="EMBL" id="EFP03410.1"/>
    </source>
</evidence>
<feature type="transmembrane region" description="Helical" evidence="1">
    <location>
        <begin position="155"/>
        <end position="174"/>
    </location>
</feature>
<sequence>MTETTDALVQYFKNVYPHLCIPDSRFLSSKQGLVNTSRVIVLLFLPIQLLTAYCILKKTPENMKNIKGSINNLNFWCMVSSIIFAFFACPYSFHPYKIGFTIGLLADWGVPTNIQFYIDYIINIVVIMSITMLFENRSSLIARNRFRIKTTTHRFIWILLNILWFMTIILPPAFNKPDQMEAKMLVLNTCPCPTTEFFSEKLFASAKDGFWNAYLNMNGLVVFLGFTIQAVFFACCCIYYLYISTSSHVSPQTRRLQIRAFFGVVIQTMIPILLLSVPIMIFMSSRKNEGSYDQVQNNLMIITVFIQDGATSLSILLVHHPYRSFVKSIFCCKKTNKSLQTVHVVTDSFINT</sequence>
<dbReference type="HOGENOM" id="CLU_042960_0_0_1"/>
<dbReference type="EMBL" id="DS268449">
    <property type="protein sequence ID" value="EFP03410.1"/>
    <property type="molecule type" value="Genomic_DNA"/>
</dbReference>
<dbReference type="InterPro" id="IPR019422">
    <property type="entry name" value="7TM_GPCR_serpentine_rcpt_Srh"/>
</dbReference>
<evidence type="ECO:0000256" key="1">
    <source>
        <dbReference type="SAM" id="Phobius"/>
    </source>
</evidence>
<organism evidence="3">
    <name type="scientific">Caenorhabditis remanei</name>
    <name type="common">Caenorhabditis vulgaris</name>
    <dbReference type="NCBI Taxonomy" id="31234"/>
    <lineage>
        <taxon>Eukaryota</taxon>
        <taxon>Metazoa</taxon>
        <taxon>Ecdysozoa</taxon>
        <taxon>Nematoda</taxon>
        <taxon>Chromadorea</taxon>
        <taxon>Rhabditida</taxon>
        <taxon>Rhabditina</taxon>
        <taxon>Rhabditomorpha</taxon>
        <taxon>Rhabditoidea</taxon>
        <taxon>Rhabditidae</taxon>
        <taxon>Peloderinae</taxon>
        <taxon>Caenorhabditis</taxon>
    </lineage>
</organism>
<evidence type="ECO:0008006" key="4">
    <source>
        <dbReference type="Google" id="ProtNLM"/>
    </source>
</evidence>
<dbReference type="OrthoDB" id="5854902at2759"/>
<dbReference type="PANTHER" id="PTHR22941">
    <property type="entry name" value="SERPENTINE RECEPTOR"/>
    <property type="match status" value="1"/>
</dbReference>
<keyword evidence="1" id="KW-0472">Membrane</keyword>
<dbReference type="Proteomes" id="UP000008281">
    <property type="component" value="Unassembled WGS sequence"/>
</dbReference>
<keyword evidence="1" id="KW-1133">Transmembrane helix</keyword>
<feature type="transmembrane region" description="Helical" evidence="1">
    <location>
        <begin position="114"/>
        <end position="134"/>
    </location>
</feature>
<reference evidence="2" key="1">
    <citation type="submission" date="2007-07" db="EMBL/GenBank/DDBJ databases">
        <title>PCAP assembly of the Caenorhabditis remanei genome.</title>
        <authorList>
            <consortium name="The Caenorhabditis remanei Sequencing Consortium"/>
            <person name="Wilson R.K."/>
        </authorList>
    </citation>
    <scope>NUCLEOTIDE SEQUENCE [LARGE SCALE GENOMIC DNA]</scope>
    <source>
        <strain evidence="2">PB4641</strain>
    </source>
</reference>
<dbReference type="eggNOG" id="ENOG502TJG7">
    <property type="taxonomic scope" value="Eukaryota"/>
</dbReference>
<keyword evidence="1" id="KW-0812">Transmembrane</keyword>